<dbReference type="Gramene" id="OPUNC02G26080.1">
    <property type="protein sequence ID" value="OPUNC02G26080.1"/>
    <property type="gene ID" value="OPUNC02G26080"/>
</dbReference>
<dbReference type="EnsemblPlants" id="OPUNC02G26080.1">
    <property type="protein sequence ID" value="OPUNC02G26080.1"/>
    <property type="gene ID" value="OPUNC02G26080"/>
</dbReference>
<accession>A0A0E0K3S2</accession>
<reference evidence="1" key="2">
    <citation type="submission" date="2018-05" db="EMBL/GenBank/DDBJ databases">
        <title>OpunRS2 (Oryza punctata Reference Sequence Version 2).</title>
        <authorList>
            <person name="Zhang J."/>
            <person name="Kudrna D."/>
            <person name="Lee S."/>
            <person name="Talag J."/>
            <person name="Welchert J."/>
            <person name="Wing R.A."/>
        </authorList>
    </citation>
    <scope>NUCLEOTIDE SEQUENCE [LARGE SCALE GENOMIC DNA]</scope>
</reference>
<proteinExistence type="predicted"/>
<organism evidence="1">
    <name type="scientific">Oryza punctata</name>
    <name type="common">Red rice</name>
    <dbReference type="NCBI Taxonomy" id="4537"/>
    <lineage>
        <taxon>Eukaryota</taxon>
        <taxon>Viridiplantae</taxon>
        <taxon>Streptophyta</taxon>
        <taxon>Embryophyta</taxon>
        <taxon>Tracheophyta</taxon>
        <taxon>Spermatophyta</taxon>
        <taxon>Magnoliopsida</taxon>
        <taxon>Liliopsida</taxon>
        <taxon>Poales</taxon>
        <taxon>Poaceae</taxon>
        <taxon>BOP clade</taxon>
        <taxon>Oryzoideae</taxon>
        <taxon>Oryzeae</taxon>
        <taxon>Oryzinae</taxon>
        <taxon>Oryza</taxon>
    </lineage>
</organism>
<protein>
    <submittedName>
        <fullName evidence="1">Uncharacterized protein</fullName>
    </submittedName>
</protein>
<dbReference type="AlphaFoldDB" id="A0A0E0K3S2"/>
<dbReference type="HOGENOM" id="CLU_2780260_0_0_1"/>
<name>A0A0E0K3S2_ORYPU</name>
<keyword evidence="2" id="KW-1185">Reference proteome</keyword>
<evidence type="ECO:0000313" key="2">
    <source>
        <dbReference type="Proteomes" id="UP000026962"/>
    </source>
</evidence>
<reference evidence="1" key="1">
    <citation type="submission" date="2015-04" db="UniProtKB">
        <authorList>
            <consortium name="EnsemblPlants"/>
        </authorList>
    </citation>
    <scope>IDENTIFICATION</scope>
</reference>
<dbReference type="Proteomes" id="UP000026962">
    <property type="component" value="Chromosome 2"/>
</dbReference>
<sequence>MEALDRGVLEAAARSIFDKLMVVKTRCISSRMVPTCSRSHGEFDSLRKTIAEQQAALRCTMCVQNATTT</sequence>
<evidence type="ECO:0000313" key="1">
    <source>
        <dbReference type="EnsemblPlants" id="OPUNC02G26080.1"/>
    </source>
</evidence>